<feature type="transmembrane region" description="Helical" evidence="12">
    <location>
        <begin position="319"/>
        <end position="343"/>
    </location>
</feature>
<evidence type="ECO:0000256" key="9">
    <source>
        <dbReference type="ARBA" id="ARBA00023004"/>
    </source>
</evidence>
<keyword evidence="12" id="KW-1133">Transmembrane helix</keyword>
<evidence type="ECO:0000259" key="13">
    <source>
        <dbReference type="Pfam" id="PF09084"/>
    </source>
</evidence>
<evidence type="ECO:0000256" key="7">
    <source>
        <dbReference type="ARBA" id="ARBA00022898"/>
    </source>
</evidence>
<protein>
    <recommendedName>
        <fullName evidence="10">Thiamine pyrimidine synthase</fullName>
    </recommendedName>
</protein>
<keyword evidence="9" id="KW-0408">Iron</keyword>
<dbReference type="SUPFAM" id="SSF53850">
    <property type="entry name" value="Periplasmic binding protein-like II"/>
    <property type="match status" value="1"/>
</dbReference>
<comment type="subunit">
    <text evidence="4">Homodimer.</text>
</comment>
<dbReference type="RefSeq" id="WP_046006108.1">
    <property type="nucleotide sequence ID" value="NZ_JXYA01000041.1"/>
</dbReference>
<evidence type="ECO:0000256" key="4">
    <source>
        <dbReference type="ARBA" id="ARBA00011738"/>
    </source>
</evidence>
<comment type="caution">
    <text evidence="14">The sequence shown here is derived from an EMBL/GenBank/DDBJ whole genome shotgun (WGS) entry which is preliminary data.</text>
</comment>
<comment type="function">
    <text evidence="1">Responsible for the formation of the pyrimidine heterocycle in the thiamine biosynthesis pathway. Catalyzes the formation of hydroxymethylpyrimidine phosphate (HMP-P) from histidine and pyridoxal phosphate (PLP). The protein uses PLP and the active site histidine to form HMP-P, generating an inactive enzyme. The enzyme can only undergo a single turnover, which suggests it is a suicide enzyme.</text>
</comment>
<keyword evidence="7" id="KW-0663">Pyridoxal phosphate</keyword>
<reference evidence="14 15" key="1">
    <citation type="journal article" date="2015" name="BMC Genomics">
        <title>Genome mining reveals unlocked bioactive potential of marine Gram-negative bacteria.</title>
        <authorList>
            <person name="Machado H."/>
            <person name="Sonnenschein E.C."/>
            <person name="Melchiorsen J."/>
            <person name="Gram L."/>
        </authorList>
    </citation>
    <scope>NUCLEOTIDE SEQUENCE [LARGE SCALE GENOMIC DNA]</scope>
    <source>
        <strain evidence="14 15">S2471</strain>
    </source>
</reference>
<evidence type="ECO:0000313" key="15">
    <source>
        <dbReference type="Proteomes" id="UP000033452"/>
    </source>
</evidence>
<evidence type="ECO:0000256" key="8">
    <source>
        <dbReference type="ARBA" id="ARBA00022977"/>
    </source>
</evidence>
<dbReference type="PATRIC" id="fig|43658.5.peg.3517"/>
<dbReference type="AlphaFoldDB" id="A0A0F4QHM7"/>
<dbReference type="Pfam" id="PF09084">
    <property type="entry name" value="NMT1"/>
    <property type="match status" value="1"/>
</dbReference>
<gene>
    <name evidence="14" type="ORF">TW77_16640</name>
</gene>
<organism evidence="14 15">
    <name type="scientific">Pseudoalteromonas rubra</name>
    <dbReference type="NCBI Taxonomy" id="43658"/>
    <lineage>
        <taxon>Bacteria</taxon>
        <taxon>Pseudomonadati</taxon>
        <taxon>Pseudomonadota</taxon>
        <taxon>Gammaproteobacteria</taxon>
        <taxon>Alteromonadales</taxon>
        <taxon>Pseudoalteromonadaceae</taxon>
        <taxon>Pseudoalteromonas</taxon>
    </lineage>
</organism>
<comment type="pathway">
    <text evidence="2">Cofactor biosynthesis; thiamine diphosphate biosynthesis.</text>
</comment>
<evidence type="ECO:0000256" key="1">
    <source>
        <dbReference type="ARBA" id="ARBA00003469"/>
    </source>
</evidence>
<accession>A0A0F4QHM7</accession>
<keyword evidence="12" id="KW-0812">Transmembrane</keyword>
<evidence type="ECO:0000256" key="2">
    <source>
        <dbReference type="ARBA" id="ARBA00004948"/>
    </source>
</evidence>
<sequence length="351" mass="39953">MNYSHFILAIALCKSCTLSALEEVTLQLKWTHQFQFAGYYMAQHKGFFRQQGLDVKIVPADQDNPDEQFKVLSGQAQFGVTHSGILQQRLQGKPLVALAAIFQSSPYCWMVRADSDIYVPKDFVDKKISHLGRVEGAELVVMLERAGIDVSRLPLYAGLEPIKDFVAGRFDALQVYISNEPFKLAQQGVATRQICPKHFGLNVYADILFTSEDVLNYRPETVARFRRASLQGWRYAMSNPDEALAVTQAEYATSKSIAALANEADKLMPFIKAPGIALGAMSQARWLWIAQLYRLDLANFHEQKHKFIYTEPDNEETSWSWMLTLAVIVAVICVPMYIHLIFFRRRRFTLK</sequence>
<comment type="catalytic activity">
    <reaction evidence="11">
        <text>N(6)-(pyridoxal phosphate)-L-lysyl-[4-amino-5-hydroxymethyl-2-methylpyrimidine phosphate synthase] + L-histidyl-[4-amino-5-hydroxymethyl-2-methylpyrimidine phosphate synthase] + 2 Fe(3+) + 4 H2O = L-lysyl-[4-amino-5-hydroxymethyl-2-methylpyrimidine phosphate synthase] + (2S)-2-amino-5-hydroxy-4-oxopentanoyl-[4-amino-5-hydroxymethyl-2-methylpyrimidine phosphate synthase] + 4-amino-2-methyl-5-(phosphooxymethyl)pyrimidine + 3-oxopropanoate + 2 Fe(2+) + 2 H(+)</text>
        <dbReference type="Rhea" id="RHEA:65756"/>
        <dbReference type="Rhea" id="RHEA-COMP:16892"/>
        <dbReference type="Rhea" id="RHEA-COMP:16893"/>
        <dbReference type="Rhea" id="RHEA-COMP:16894"/>
        <dbReference type="Rhea" id="RHEA-COMP:16895"/>
        <dbReference type="ChEBI" id="CHEBI:15377"/>
        <dbReference type="ChEBI" id="CHEBI:15378"/>
        <dbReference type="ChEBI" id="CHEBI:29033"/>
        <dbReference type="ChEBI" id="CHEBI:29034"/>
        <dbReference type="ChEBI" id="CHEBI:29969"/>
        <dbReference type="ChEBI" id="CHEBI:29979"/>
        <dbReference type="ChEBI" id="CHEBI:33190"/>
        <dbReference type="ChEBI" id="CHEBI:58354"/>
        <dbReference type="ChEBI" id="CHEBI:143915"/>
        <dbReference type="ChEBI" id="CHEBI:157692"/>
    </reaction>
    <physiologicalReaction direction="left-to-right" evidence="11">
        <dbReference type="Rhea" id="RHEA:65757"/>
    </physiologicalReaction>
</comment>
<keyword evidence="15" id="KW-1185">Reference proteome</keyword>
<dbReference type="Proteomes" id="UP000033452">
    <property type="component" value="Unassembled WGS sequence"/>
</dbReference>
<keyword evidence="8" id="KW-0784">Thiamine biosynthesis</keyword>
<proteinExistence type="inferred from homology"/>
<evidence type="ECO:0000313" key="14">
    <source>
        <dbReference type="EMBL" id="KJZ07111.1"/>
    </source>
</evidence>
<dbReference type="GO" id="GO:0046872">
    <property type="term" value="F:metal ion binding"/>
    <property type="evidence" value="ECO:0007669"/>
    <property type="project" value="UniProtKB-KW"/>
</dbReference>
<evidence type="ECO:0000256" key="5">
    <source>
        <dbReference type="ARBA" id="ARBA00022679"/>
    </source>
</evidence>
<keyword evidence="5" id="KW-0808">Transferase</keyword>
<keyword evidence="6" id="KW-0479">Metal-binding</keyword>
<evidence type="ECO:0000256" key="12">
    <source>
        <dbReference type="SAM" id="Phobius"/>
    </source>
</evidence>
<evidence type="ECO:0000256" key="3">
    <source>
        <dbReference type="ARBA" id="ARBA00009406"/>
    </source>
</evidence>
<dbReference type="PANTHER" id="PTHR31528">
    <property type="entry name" value="4-AMINO-5-HYDROXYMETHYL-2-METHYLPYRIMIDINE PHOSPHATE SYNTHASE THI11-RELATED"/>
    <property type="match status" value="1"/>
</dbReference>
<comment type="similarity">
    <text evidence="3">Belongs to the NMT1/THI5 family.</text>
</comment>
<feature type="domain" description="SsuA/THI5-like" evidence="13">
    <location>
        <begin position="33"/>
        <end position="243"/>
    </location>
</feature>
<dbReference type="GO" id="GO:0016740">
    <property type="term" value="F:transferase activity"/>
    <property type="evidence" value="ECO:0007669"/>
    <property type="project" value="UniProtKB-KW"/>
</dbReference>
<keyword evidence="12" id="KW-0472">Membrane</keyword>
<dbReference type="GO" id="GO:0009228">
    <property type="term" value="P:thiamine biosynthetic process"/>
    <property type="evidence" value="ECO:0007669"/>
    <property type="project" value="UniProtKB-KW"/>
</dbReference>
<name>A0A0F4QHM7_9GAMM</name>
<dbReference type="InterPro" id="IPR015168">
    <property type="entry name" value="SsuA/THI5"/>
</dbReference>
<dbReference type="Gene3D" id="3.40.190.10">
    <property type="entry name" value="Periplasmic binding protein-like II"/>
    <property type="match status" value="2"/>
</dbReference>
<dbReference type="OrthoDB" id="9180959at2"/>
<dbReference type="PANTHER" id="PTHR31528:SF1">
    <property type="entry name" value="4-AMINO-5-HYDROXYMETHYL-2-METHYLPYRIMIDINE PHOSPHATE SYNTHASE THI11-RELATED"/>
    <property type="match status" value="1"/>
</dbReference>
<dbReference type="InterPro" id="IPR027939">
    <property type="entry name" value="NMT1/THI5"/>
</dbReference>
<evidence type="ECO:0000256" key="11">
    <source>
        <dbReference type="ARBA" id="ARBA00048179"/>
    </source>
</evidence>
<evidence type="ECO:0000256" key="10">
    <source>
        <dbReference type="ARBA" id="ARBA00033171"/>
    </source>
</evidence>
<evidence type="ECO:0000256" key="6">
    <source>
        <dbReference type="ARBA" id="ARBA00022723"/>
    </source>
</evidence>
<dbReference type="EMBL" id="JXYA01000041">
    <property type="protein sequence ID" value="KJZ07111.1"/>
    <property type="molecule type" value="Genomic_DNA"/>
</dbReference>